<organism evidence="1 2">
    <name type="scientific">Oryza sativa subsp. japonica</name>
    <name type="common">Rice</name>
    <dbReference type="NCBI Taxonomy" id="39947"/>
    <lineage>
        <taxon>Eukaryota</taxon>
        <taxon>Viridiplantae</taxon>
        <taxon>Streptophyta</taxon>
        <taxon>Embryophyta</taxon>
        <taxon>Tracheophyta</taxon>
        <taxon>Spermatophyta</taxon>
        <taxon>Magnoliopsida</taxon>
        <taxon>Liliopsida</taxon>
        <taxon>Poales</taxon>
        <taxon>Poaceae</taxon>
        <taxon>BOP clade</taxon>
        <taxon>Oryzoideae</taxon>
        <taxon>Oryzeae</taxon>
        <taxon>Oryzinae</taxon>
        <taxon>Oryza</taxon>
        <taxon>Oryza sativa</taxon>
    </lineage>
</organism>
<sequence>MAVVLTCSRSLSGLDPPGLASPRQGHLLVASKRYNAGGGGFMPLDGSRDWCGVFDGHAVPGVPPFSPAPLRPHPPLSLADTAAMASTPQTNRKLAVLHHAIGDGCTAADEVGVSSNKPAQEELASSMSYTYLILSCGSSSGSPMVGFAGDCPYSYLMEIVEQQAANVGGVVQSDLTGAFTPRKVQQPCPVSPDELRTDRGLLERCDNLLGSILPLPKHYDFHSYCERTPASRDEGTTRASWRSFSIRSLADAETRQEHAFFVAATQELQGF</sequence>
<evidence type="ECO:0000313" key="2">
    <source>
        <dbReference type="Proteomes" id="UP000000763"/>
    </source>
</evidence>
<reference evidence="2" key="2">
    <citation type="journal article" date="2008" name="Nucleic Acids Res.">
        <title>The rice annotation project database (RAP-DB): 2008 update.</title>
        <authorList>
            <consortium name="The rice annotation project (RAP)"/>
        </authorList>
    </citation>
    <scope>GENOME REANNOTATION</scope>
    <source>
        <strain evidence="2">cv. Nipponbare</strain>
    </source>
</reference>
<dbReference type="EMBL" id="AC018727">
    <property type="protein sequence ID" value="AAG46161.1"/>
    <property type="molecule type" value="Genomic_DNA"/>
</dbReference>
<dbReference type="AlphaFoldDB" id="Q9FRN7"/>
<gene>
    <name evidence="1" type="primary">OSJNBa0056G17.21</name>
</gene>
<dbReference type="Proteomes" id="UP000000763">
    <property type="component" value="Chromosome 10"/>
</dbReference>
<accession>Q9FRN7</accession>
<reference evidence="2" key="1">
    <citation type="journal article" date="2005" name="Nature">
        <title>The map-based sequence of the rice genome.</title>
        <authorList>
            <consortium name="International rice genome sequencing project (IRGSP)"/>
            <person name="Matsumoto T."/>
            <person name="Wu J."/>
            <person name="Kanamori H."/>
            <person name="Katayose Y."/>
            <person name="Fujisawa M."/>
            <person name="Namiki N."/>
            <person name="Mizuno H."/>
            <person name="Yamamoto K."/>
            <person name="Antonio B.A."/>
            <person name="Baba T."/>
            <person name="Sakata K."/>
            <person name="Nagamura Y."/>
            <person name="Aoki H."/>
            <person name="Arikawa K."/>
            <person name="Arita K."/>
            <person name="Bito T."/>
            <person name="Chiden Y."/>
            <person name="Fujitsuka N."/>
            <person name="Fukunaka R."/>
            <person name="Hamada M."/>
            <person name="Harada C."/>
            <person name="Hayashi A."/>
            <person name="Hijishita S."/>
            <person name="Honda M."/>
            <person name="Hosokawa S."/>
            <person name="Ichikawa Y."/>
            <person name="Idonuma A."/>
            <person name="Iijima M."/>
            <person name="Ikeda M."/>
            <person name="Ikeno M."/>
            <person name="Ito K."/>
            <person name="Ito S."/>
            <person name="Ito T."/>
            <person name="Ito Y."/>
            <person name="Ito Y."/>
            <person name="Iwabuchi A."/>
            <person name="Kamiya K."/>
            <person name="Karasawa W."/>
            <person name="Kurita K."/>
            <person name="Katagiri S."/>
            <person name="Kikuta A."/>
            <person name="Kobayashi H."/>
            <person name="Kobayashi N."/>
            <person name="Machita K."/>
            <person name="Maehara T."/>
            <person name="Masukawa M."/>
            <person name="Mizubayashi T."/>
            <person name="Mukai Y."/>
            <person name="Nagasaki H."/>
            <person name="Nagata Y."/>
            <person name="Naito S."/>
            <person name="Nakashima M."/>
            <person name="Nakama Y."/>
            <person name="Nakamichi Y."/>
            <person name="Nakamura M."/>
            <person name="Meguro A."/>
            <person name="Negishi M."/>
            <person name="Ohta I."/>
            <person name="Ohta T."/>
            <person name="Okamoto M."/>
            <person name="Ono N."/>
            <person name="Saji S."/>
            <person name="Sakaguchi M."/>
            <person name="Sakai K."/>
            <person name="Shibata M."/>
            <person name="Shimokawa T."/>
            <person name="Song J."/>
            <person name="Takazaki Y."/>
            <person name="Terasawa K."/>
            <person name="Tsugane M."/>
            <person name="Tsuji K."/>
            <person name="Ueda S."/>
            <person name="Waki K."/>
            <person name="Yamagata H."/>
            <person name="Yamamoto M."/>
            <person name="Yamamoto S."/>
            <person name="Yamane H."/>
            <person name="Yoshiki S."/>
            <person name="Yoshihara R."/>
            <person name="Yukawa K."/>
            <person name="Zhong H."/>
            <person name="Yano M."/>
            <person name="Yuan Q."/>
            <person name="Ouyang S."/>
            <person name="Liu J."/>
            <person name="Jones K.M."/>
            <person name="Gansberger K."/>
            <person name="Moffat K."/>
            <person name="Hill J."/>
            <person name="Bera J."/>
            <person name="Fadrosh D."/>
            <person name="Jin S."/>
            <person name="Johri S."/>
            <person name="Kim M."/>
            <person name="Overton L."/>
            <person name="Reardon M."/>
            <person name="Tsitrin T."/>
            <person name="Vuong H."/>
            <person name="Weaver B."/>
            <person name="Ciecko A."/>
            <person name="Tallon L."/>
            <person name="Jackson J."/>
            <person name="Pai G."/>
            <person name="Aken S.V."/>
            <person name="Utterback T."/>
            <person name="Reidmuller S."/>
            <person name="Feldblyum T."/>
            <person name="Hsiao J."/>
            <person name="Zismann V."/>
            <person name="Iobst S."/>
            <person name="de Vazeille A.R."/>
            <person name="Buell C.R."/>
            <person name="Ying K."/>
            <person name="Li Y."/>
            <person name="Lu T."/>
            <person name="Huang Y."/>
            <person name="Zhao Q."/>
            <person name="Feng Q."/>
            <person name="Zhang L."/>
            <person name="Zhu J."/>
            <person name="Weng Q."/>
            <person name="Mu J."/>
            <person name="Lu Y."/>
            <person name="Fan D."/>
            <person name="Liu Y."/>
            <person name="Guan J."/>
            <person name="Zhang Y."/>
            <person name="Yu S."/>
            <person name="Liu X."/>
            <person name="Zhang Y."/>
            <person name="Hong G."/>
            <person name="Han B."/>
            <person name="Choisne N."/>
            <person name="Demange N."/>
            <person name="Orjeda G."/>
            <person name="Samain S."/>
            <person name="Cattolico L."/>
            <person name="Pelletier E."/>
            <person name="Couloux A."/>
            <person name="Segurens B."/>
            <person name="Wincker P."/>
            <person name="D'Hont A."/>
            <person name="Scarpelli C."/>
            <person name="Weissenbach J."/>
            <person name="Salanoubat M."/>
            <person name="Quetier F."/>
            <person name="Yu Y."/>
            <person name="Kim H.R."/>
            <person name="Rambo T."/>
            <person name="Currie J."/>
            <person name="Collura K."/>
            <person name="Luo M."/>
            <person name="Yang T."/>
            <person name="Ammiraju J.S.S."/>
            <person name="Engler F."/>
            <person name="Soderlund C."/>
            <person name="Wing R.A."/>
            <person name="Palmer L.E."/>
            <person name="de la Bastide M."/>
            <person name="Spiegel L."/>
            <person name="Nascimento L."/>
            <person name="Zutavern T."/>
            <person name="O'Shaughnessy A."/>
            <person name="Dike S."/>
            <person name="Dedhia N."/>
            <person name="Preston R."/>
            <person name="Balija V."/>
            <person name="McCombie W.R."/>
            <person name="Chow T."/>
            <person name="Chen H."/>
            <person name="Chung M."/>
            <person name="Chen C."/>
            <person name="Shaw J."/>
            <person name="Wu H."/>
            <person name="Hsiao K."/>
            <person name="Chao Y."/>
            <person name="Chu M."/>
            <person name="Cheng C."/>
            <person name="Hour A."/>
            <person name="Lee P."/>
            <person name="Lin S."/>
            <person name="Lin Y."/>
            <person name="Liou J."/>
            <person name="Liu S."/>
            <person name="Hsing Y."/>
            <person name="Raghuvanshi S."/>
            <person name="Mohanty A."/>
            <person name="Bharti A.K."/>
            <person name="Gaur A."/>
            <person name="Gupta V."/>
            <person name="Kumar D."/>
            <person name="Ravi V."/>
            <person name="Vij S."/>
            <person name="Kapur A."/>
            <person name="Khurana P."/>
            <person name="Khurana P."/>
            <person name="Khurana J.P."/>
            <person name="Tyagi A.K."/>
            <person name="Gaikwad K."/>
            <person name="Singh A."/>
            <person name="Dalal V."/>
            <person name="Srivastava S."/>
            <person name="Dixit A."/>
            <person name="Pal A.K."/>
            <person name="Ghazi I.A."/>
            <person name="Yadav M."/>
            <person name="Pandit A."/>
            <person name="Bhargava A."/>
            <person name="Sureshbabu K."/>
            <person name="Batra K."/>
            <person name="Sharma T.R."/>
            <person name="Mohapatra T."/>
            <person name="Singh N.K."/>
            <person name="Messing J."/>
            <person name="Nelson A.B."/>
            <person name="Fuks G."/>
            <person name="Kavchok S."/>
            <person name="Keizer G."/>
            <person name="Linton E."/>
            <person name="Llaca V."/>
            <person name="Song R."/>
            <person name="Tanyolac B."/>
            <person name="Young S."/>
            <person name="Ho-Il K."/>
            <person name="Hahn J.H."/>
            <person name="Sangsakoo G."/>
            <person name="Vanavichit A."/>
            <person name="de Mattos Luiz.A.T."/>
            <person name="Zimmer P.D."/>
            <person name="Malone G."/>
            <person name="Dellagostin O."/>
            <person name="de Oliveira A.C."/>
            <person name="Bevan M."/>
            <person name="Bancroft I."/>
            <person name="Minx P."/>
            <person name="Cordum H."/>
            <person name="Wilson R."/>
            <person name="Cheng Z."/>
            <person name="Jin W."/>
            <person name="Jiang J."/>
            <person name="Leong S.A."/>
            <person name="Iwama H."/>
            <person name="Gojobori T."/>
            <person name="Itoh T."/>
            <person name="Niimura Y."/>
            <person name="Fujii Y."/>
            <person name="Habara T."/>
            <person name="Sakai H."/>
            <person name="Sato Y."/>
            <person name="Wilson G."/>
            <person name="Kumar K."/>
            <person name="McCouch S."/>
            <person name="Juretic N."/>
            <person name="Hoen D."/>
            <person name="Wright S."/>
            <person name="Bruskiewich R."/>
            <person name="Bureau T."/>
            <person name="Miyao A."/>
            <person name="Hirochika H."/>
            <person name="Nishikawa T."/>
            <person name="Kadowaki K."/>
            <person name="Sugiura M."/>
            <person name="Burr B."/>
            <person name="Sasaki T."/>
        </authorList>
    </citation>
    <scope>NUCLEOTIDE SEQUENCE [LARGE SCALE GENOMIC DNA]</scope>
    <source>
        <strain evidence="2">cv. Nipponbare</strain>
    </source>
</reference>
<proteinExistence type="predicted"/>
<name>Q9FRN7_ORYSJ</name>
<protein>
    <submittedName>
        <fullName evidence="1">Uncharacterized protein</fullName>
    </submittedName>
</protein>
<evidence type="ECO:0000313" key="1">
    <source>
        <dbReference type="EMBL" id="AAG46161.1"/>
    </source>
</evidence>